<sequence length="76" mass="8736">MGTYLADRVIVYEGKPSIDCVANSPQSLLTGMHLFLSHLDIRLRKDPTNLLPRINKPESFDDWVQKSFGPHYYVDD</sequence>
<gene>
    <name evidence="1" type="primary">ABCE2</name>
    <name evidence="1" type="ORF">AAHA92_18740</name>
</gene>
<dbReference type="Proteomes" id="UP001567538">
    <property type="component" value="Unassembled WGS sequence"/>
</dbReference>
<protein>
    <submittedName>
        <fullName evidence="1">ABC transporter E member 2</fullName>
    </submittedName>
</protein>
<comment type="caution">
    <text evidence="1">The sequence shown here is derived from an EMBL/GenBank/DDBJ whole genome shotgun (WGS) entry which is preliminary data.</text>
</comment>
<proteinExistence type="predicted"/>
<evidence type="ECO:0000313" key="1">
    <source>
        <dbReference type="EMBL" id="KAL1550822.1"/>
    </source>
</evidence>
<organism evidence="1 2">
    <name type="scientific">Salvia divinorum</name>
    <name type="common">Maria pastora</name>
    <name type="synonym">Diviner's sage</name>
    <dbReference type="NCBI Taxonomy" id="28513"/>
    <lineage>
        <taxon>Eukaryota</taxon>
        <taxon>Viridiplantae</taxon>
        <taxon>Streptophyta</taxon>
        <taxon>Embryophyta</taxon>
        <taxon>Tracheophyta</taxon>
        <taxon>Spermatophyta</taxon>
        <taxon>Magnoliopsida</taxon>
        <taxon>eudicotyledons</taxon>
        <taxon>Gunneridae</taxon>
        <taxon>Pentapetalae</taxon>
        <taxon>asterids</taxon>
        <taxon>lamiids</taxon>
        <taxon>Lamiales</taxon>
        <taxon>Lamiaceae</taxon>
        <taxon>Nepetoideae</taxon>
        <taxon>Mentheae</taxon>
        <taxon>Salviinae</taxon>
        <taxon>Salvia</taxon>
        <taxon>Salvia subgen. Calosphace</taxon>
    </lineage>
</organism>
<name>A0ABD1H328_SALDI</name>
<dbReference type="AlphaFoldDB" id="A0ABD1H328"/>
<evidence type="ECO:0000313" key="2">
    <source>
        <dbReference type="Proteomes" id="UP001567538"/>
    </source>
</evidence>
<reference evidence="1 2" key="1">
    <citation type="submission" date="2024-06" db="EMBL/GenBank/DDBJ databases">
        <title>A chromosome level genome sequence of Diviner's sage (Salvia divinorum).</title>
        <authorList>
            <person name="Ford S.A."/>
            <person name="Ro D.-K."/>
            <person name="Ness R.W."/>
            <person name="Phillips M.A."/>
        </authorList>
    </citation>
    <scope>NUCLEOTIDE SEQUENCE [LARGE SCALE GENOMIC DNA]</scope>
    <source>
        <strain evidence="1">SAF-2024a</strain>
        <tissue evidence="1">Leaf</tissue>
    </source>
</reference>
<dbReference type="InterPro" id="IPR013283">
    <property type="entry name" value="RLI1"/>
</dbReference>
<dbReference type="PANTHER" id="PTHR19248">
    <property type="entry name" value="ATP-BINDING TRANSPORT PROTEIN-RELATED"/>
    <property type="match status" value="1"/>
</dbReference>
<accession>A0ABD1H328</accession>
<keyword evidence="2" id="KW-1185">Reference proteome</keyword>
<dbReference type="EMBL" id="JBEAFC010000007">
    <property type="protein sequence ID" value="KAL1550822.1"/>
    <property type="molecule type" value="Genomic_DNA"/>
</dbReference>